<gene>
    <name evidence="2" type="ORF">NDU88_004620</name>
</gene>
<protein>
    <submittedName>
        <fullName evidence="2">Uncharacterized protein</fullName>
    </submittedName>
</protein>
<evidence type="ECO:0000313" key="2">
    <source>
        <dbReference type="EMBL" id="KAJ1217023.1"/>
    </source>
</evidence>
<dbReference type="AlphaFoldDB" id="A0AAV7WSE3"/>
<feature type="region of interest" description="Disordered" evidence="1">
    <location>
        <begin position="1"/>
        <end position="51"/>
    </location>
</feature>
<name>A0AAV7WSE3_PLEWA</name>
<sequence>MSGASLGSPLQRSSPALREESEAALVGFVSPPDTAPQLSGSPSLGAHNSVPPPNWKGAVLSLAWVAGAGNLRLSPLLPGSSAEAPLDQPRSWRCFLPR</sequence>
<keyword evidence="3" id="KW-1185">Reference proteome</keyword>
<dbReference type="EMBL" id="JANPWB010000001">
    <property type="protein sequence ID" value="KAJ1217023.1"/>
    <property type="molecule type" value="Genomic_DNA"/>
</dbReference>
<accession>A0AAV7WSE3</accession>
<comment type="caution">
    <text evidence="2">The sequence shown here is derived from an EMBL/GenBank/DDBJ whole genome shotgun (WGS) entry which is preliminary data.</text>
</comment>
<evidence type="ECO:0000256" key="1">
    <source>
        <dbReference type="SAM" id="MobiDB-lite"/>
    </source>
</evidence>
<reference evidence="2" key="1">
    <citation type="journal article" date="2022" name="bioRxiv">
        <title>Sequencing and chromosome-scale assembly of the giantPleurodeles waltlgenome.</title>
        <authorList>
            <person name="Brown T."/>
            <person name="Elewa A."/>
            <person name="Iarovenko S."/>
            <person name="Subramanian E."/>
            <person name="Araus A.J."/>
            <person name="Petzold A."/>
            <person name="Susuki M."/>
            <person name="Suzuki K.-i.T."/>
            <person name="Hayashi T."/>
            <person name="Toyoda A."/>
            <person name="Oliveira C."/>
            <person name="Osipova E."/>
            <person name="Leigh N.D."/>
            <person name="Simon A."/>
            <person name="Yun M.H."/>
        </authorList>
    </citation>
    <scope>NUCLEOTIDE SEQUENCE</scope>
    <source>
        <strain evidence="2">20211129_DDA</strain>
        <tissue evidence="2">Liver</tissue>
    </source>
</reference>
<proteinExistence type="predicted"/>
<evidence type="ECO:0000313" key="3">
    <source>
        <dbReference type="Proteomes" id="UP001066276"/>
    </source>
</evidence>
<dbReference type="Proteomes" id="UP001066276">
    <property type="component" value="Chromosome 1_1"/>
</dbReference>
<organism evidence="2 3">
    <name type="scientific">Pleurodeles waltl</name>
    <name type="common">Iberian ribbed newt</name>
    <dbReference type="NCBI Taxonomy" id="8319"/>
    <lineage>
        <taxon>Eukaryota</taxon>
        <taxon>Metazoa</taxon>
        <taxon>Chordata</taxon>
        <taxon>Craniata</taxon>
        <taxon>Vertebrata</taxon>
        <taxon>Euteleostomi</taxon>
        <taxon>Amphibia</taxon>
        <taxon>Batrachia</taxon>
        <taxon>Caudata</taxon>
        <taxon>Salamandroidea</taxon>
        <taxon>Salamandridae</taxon>
        <taxon>Pleurodelinae</taxon>
        <taxon>Pleurodeles</taxon>
    </lineage>
</organism>